<keyword evidence="5" id="KW-0804">Transcription</keyword>
<dbReference type="GO" id="GO:0000156">
    <property type="term" value="F:phosphorelay response regulator activity"/>
    <property type="evidence" value="ECO:0007669"/>
    <property type="project" value="TreeGrafter"/>
</dbReference>
<dbReference type="FunFam" id="1.10.10.10:FF:000005">
    <property type="entry name" value="Two-component system response regulator"/>
    <property type="match status" value="1"/>
</dbReference>
<dbReference type="InterPro" id="IPR011006">
    <property type="entry name" value="CheY-like_superfamily"/>
</dbReference>
<evidence type="ECO:0000259" key="9">
    <source>
        <dbReference type="PROSITE" id="PS51755"/>
    </source>
</evidence>
<evidence type="ECO:0000259" key="8">
    <source>
        <dbReference type="PROSITE" id="PS50110"/>
    </source>
</evidence>
<evidence type="ECO:0000256" key="1">
    <source>
        <dbReference type="ARBA" id="ARBA00022553"/>
    </source>
</evidence>
<dbReference type="EMBL" id="JACHVC010000006">
    <property type="protein sequence ID" value="MBC2605394.1"/>
    <property type="molecule type" value="Genomic_DNA"/>
</dbReference>
<dbReference type="CDD" id="cd19935">
    <property type="entry name" value="REC_OmpR_CusR-like"/>
    <property type="match status" value="1"/>
</dbReference>
<evidence type="ECO:0000256" key="3">
    <source>
        <dbReference type="ARBA" id="ARBA00023015"/>
    </source>
</evidence>
<dbReference type="PROSITE" id="PS51755">
    <property type="entry name" value="OMPR_PHOB"/>
    <property type="match status" value="1"/>
</dbReference>
<dbReference type="Proteomes" id="UP000526501">
    <property type="component" value="Unassembled WGS sequence"/>
</dbReference>
<dbReference type="GO" id="GO:0005829">
    <property type="term" value="C:cytosol"/>
    <property type="evidence" value="ECO:0007669"/>
    <property type="project" value="TreeGrafter"/>
</dbReference>
<evidence type="ECO:0000256" key="5">
    <source>
        <dbReference type="ARBA" id="ARBA00023163"/>
    </source>
</evidence>
<dbReference type="Pfam" id="PF00072">
    <property type="entry name" value="Response_reg"/>
    <property type="match status" value="1"/>
</dbReference>
<dbReference type="SUPFAM" id="SSF52172">
    <property type="entry name" value="CheY-like"/>
    <property type="match status" value="1"/>
</dbReference>
<gene>
    <name evidence="10" type="ORF">H5P27_04995</name>
</gene>
<dbReference type="CDD" id="cd00383">
    <property type="entry name" value="trans_reg_C"/>
    <property type="match status" value="1"/>
</dbReference>
<comment type="caution">
    <text evidence="10">The sequence shown here is derived from an EMBL/GenBank/DDBJ whole genome shotgun (WGS) entry which is preliminary data.</text>
</comment>
<dbReference type="GO" id="GO:0006355">
    <property type="term" value="P:regulation of DNA-templated transcription"/>
    <property type="evidence" value="ECO:0007669"/>
    <property type="project" value="InterPro"/>
</dbReference>
<dbReference type="SMART" id="SM00862">
    <property type="entry name" value="Trans_reg_C"/>
    <property type="match status" value="1"/>
</dbReference>
<dbReference type="Gene3D" id="6.10.250.690">
    <property type="match status" value="1"/>
</dbReference>
<keyword evidence="3" id="KW-0805">Transcription regulation</keyword>
<dbReference type="GO" id="GO:0032993">
    <property type="term" value="C:protein-DNA complex"/>
    <property type="evidence" value="ECO:0007669"/>
    <property type="project" value="TreeGrafter"/>
</dbReference>
<sequence length="223" mass="25150">MKVLLVEDEKKISDFVVKGLREQGYVVELAEDGNDGYLHATSQSYDVIVLDIMLPGRDGLSILKMLRKGGNTVPVILVTARGELDERLEGLNLGADDYLTKPFYLDELVARIQAVHRRSSGQSLSLLQVEDLLVSLTNREVKRAGEIVELTTREFNLLEYLMRSPGRVMTRTQILEQVWGYDFDPSTNVVDVCVQRLRKKIDAGHDVQLIETVRGAGYRMKKA</sequence>
<evidence type="ECO:0000313" key="10">
    <source>
        <dbReference type="EMBL" id="MBC2605394.1"/>
    </source>
</evidence>
<keyword evidence="2" id="KW-0902">Two-component regulatory system</keyword>
<evidence type="ECO:0000256" key="7">
    <source>
        <dbReference type="PROSITE-ProRule" id="PRU01091"/>
    </source>
</evidence>
<dbReference type="Gene3D" id="3.40.50.2300">
    <property type="match status" value="1"/>
</dbReference>
<dbReference type="InterPro" id="IPR016032">
    <property type="entry name" value="Sig_transdc_resp-reg_C-effctor"/>
</dbReference>
<dbReference type="PANTHER" id="PTHR48111:SF22">
    <property type="entry name" value="REGULATOR OF RPOS"/>
    <property type="match status" value="1"/>
</dbReference>
<dbReference type="AlphaFoldDB" id="A0A7X1B4R5"/>
<dbReference type="PANTHER" id="PTHR48111">
    <property type="entry name" value="REGULATOR OF RPOS"/>
    <property type="match status" value="1"/>
</dbReference>
<organism evidence="10 11">
    <name type="scientific">Pelagicoccus albus</name>
    <dbReference type="NCBI Taxonomy" id="415222"/>
    <lineage>
        <taxon>Bacteria</taxon>
        <taxon>Pseudomonadati</taxon>
        <taxon>Verrucomicrobiota</taxon>
        <taxon>Opitutia</taxon>
        <taxon>Puniceicoccales</taxon>
        <taxon>Pelagicoccaceae</taxon>
        <taxon>Pelagicoccus</taxon>
    </lineage>
</organism>
<dbReference type="SMART" id="SM00448">
    <property type="entry name" value="REC"/>
    <property type="match status" value="1"/>
</dbReference>
<accession>A0A7X1B4R5</accession>
<evidence type="ECO:0000256" key="4">
    <source>
        <dbReference type="ARBA" id="ARBA00023125"/>
    </source>
</evidence>
<evidence type="ECO:0000256" key="6">
    <source>
        <dbReference type="PROSITE-ProRule" id="PRU00169"/>
    </source>
</evidence>
<dbReference type="GO" id="GO:0000976">
    <property type="term" value="F:transcription cis-regulatory region binding"/>
    <property type="evidence" value="ECO:0007669"/>
    <property type="project" value="TreeGrafter"/>
</dbReference>
<feature type="domain" description="Response regulatory" evidence="8">
    <location>
        <begin position="2"/>
        <end position="116"/>
    </location>
</feature>
<dbReference type="SUPFAM" id="SSF46894">
    <property type="entry name" value="C-terminal effector domain of the bipartite response regulators"/>
    <property type="match status" value="1"/>
</dbReference>
<keyword evidence="1 6" id="KW-0597">Phosphoprotein</keyword>
<dbReference type="InterPro" id="IPR001789">
    <property type="entry name" value="Sig_transdc_resp-reg_receiver"/>
</dbReference>
<dbReference type="PROSITE" id="PS50110">
    <property type="entry name" value="RESPONSE_REGULATORY"/>
    <property type="match status" value="1"/>
</dbReference>
<dbReference type="Gene3D" id="1.10.10.10">
    <property type="entry name" value="Winged helix-like DNA-binding domain superfamily/Winged helix DNA-binding domain"/>
    <property type="match status" value="1"/>
</dbReference>
<proteinExistence type="predicted"/>
<keyword evidence="11" id="KW-1185">Reference proteome</keyword>
<dbReference type="InterPro" id="IPR001867">
    <property type="entry name" value="OmpR/PhoB-type_DNA-bd"/>
</dbReference>
<name>A0A7X1B4R5_9BACT</name>
<feature type="domain" description="OmpR/PhoB-type" evidence="9">
    <location>
        <begin position="124"/>
        <end position="222"/>
    </location>
</feature>
<dbReference type="Pfam" id="PF00486">
    <property type="entry name" value="Trans_reg_C"/>
    <property type="match status" value="1"/>
</dbReference>
<feature type="modified residue" description="4-aspartylphosphate" evidence="6">
    <location>
        <position position="51"/>
    </location>
</feature>
<dbReference type="InterPro" id="IPR036388">
    <property type="entry name" value="WH-like_DNA-bd_sf"/>
</dbReference>
<evidence type="ECO:0000256" key="2">
    <source>
        <dbReference type="ARBA" id="ARBA00023012"/>
    </source>
</evidence>
<keyword evidence="4 7" id="KW-0238">DNA-binding</keyword>
<dbReference type="RefSeq" id="WP_185659274.1">
    <property type="nucleotide sequence ID" value="NZ_CAWPOO010000006.1"/>
</dbReference>
<protein>
    <submittedName>
        <fullName evidence="10">Response regulator transcription factor</fullName>
    </submittedName>
</protein>
<dbReference type="InterPro" id="IPR039420">
    <property type="entry name" value="WalR-like"/>
</dbReference>
<reference evidence="10 11" key="1">
    <citation type="submission" date="2020-07" db="EMBL/GenBank/DDBJ databases">
        <authorList>
            <person name="Feng X."/>
        </authorList>
    </citation>
    <scope>NUCLEOTIDE SEQUENCE [LARGE SCALE GENOMIC DNA]</scope>
    <source>
        <strain evidence="10 11">JCM23202</strain>
    </source>
</reference>
<feature type="DNA-binding region" description="OmpR/PhoB-type" evidence="7">
    <location>
        <begin position="124"/>
        <end position="222"/>
    </location>
</feature>
<dbReference type="FunFam" id="3.40.50.2300:FF:000001">
    <property type="entry name" value="DNA-binding response regulator PhoB"/>
    <property type="match status" value="1"/>
</dbReference>
<evidence type="ECO:0000313" key="11">
    <source>
        <dbReference type="Proteomes" id="UP000526501"/>
    </source>
</evidence>